<dbReference type="InterPro" id="IPR013493">
    <property type="entry name" value="CHP02677"/>
</dbReference>
<accession>A0ABU2NMU6</accession>
<gene>
    <name evidence="1" type="ORF">RM572_05885</name>
</gene>
<dbReference type="Proteomes" id="UP001183414">
    <property type="component" value="Unassembled WGS sequence"/>
</dbReference>
<dbReference type="EMBL" id="JAVREQ010000003">
    <property type="protein sequence ID" value="MDT0378309.1"/>
    <property type="molecule type" value="Genomic_DNA"/>
</dbReference>
<evidence type="ECO:0000313" key="2">
    <source>
        <dbReference type="Proteomes" id="UP001183414"/>
    </source>
</evidence>
<dbReference type="RefSeq" id="WP_311672304.1">
    <property type="nucleotide sequence ID" value="NZ_JAVREQ010000003.1"/>
</dbReference>
<keyword evidence="2" id="KW-1185">Reference proteome</keyword>
<comment type="caution">
    <text evidence="1">The sequence shown here is derived from an EMBL/GenBank/DDBJ whole genome shotgun (WGS) entry which is preliminary data.</text>
</comment>
<protein>
    <submittedName>
        <fullName evidence="1">DUF2397 family protein</fullName>
    </submittedName>
</protein>
<organism evidence="1 2">
    <name type="scientific">Streptomyces hazeniae</name>
    <dbReference type="NCBI Taxonomy" id="3075538"/>
    <lineage>
        <taxon>Bacteria</taxon>
        <taxon>Bacillati</taxon>
        <taxon>Actinomycetota</taxon>
        <taxon>Actinomycetes</taxon>
        <taxon>Kitasatosporales</taxon>
        <taxon>Streptomycetaceae</taxon>
        <taxon>Streptomyces</taxon>
    </lineage>
</organism>
<evidence type="ECO:0000313" key="1">
    <source>
        <dbReference type="EMBL" id="MDT0378309.1"/>
    </source>
</evidence>
<sequence>MPGGPDAAVPARPADHAPFAHLTEPNAVLHRAAMRARSSLPRSGSRCICGRRDVHAGMAAGSRPTDPEAVMKALDALVGWGNLRADPDTSRVTAVENFCRKRFIYQLTRAGEATEARCRLSPKPSPLHACRRDGRERMAVWTVTR</sequence>
<name>A0ABU2NMU6_9ACTN</name>
<proteinExistence type="predicted"/>
<dbReference type="Pfam" id="PF09660">
    <property type="entry name" value="DUF2397"/>
    <property type="match status" value="1"/>
</dbReference>
<reference evidence="2" key="1">
    <citation type="submission" date="2023-07" db="EMBL/GenBank/DDBJ databases">
        <title>30 novel species of actinomycetes from the DSMZ collection.</title>
        <authorList>
            <person name="Nouioui I."/>
        </authorList>
    </citation>
    <scope>NUCLEOTIDE SEQUENCE [LARGE SCALE GENOMIC DNA]</scope>
    <source>
        <strain evidence="2">DSM 42041</strain>
    </source>
</reference>